<feature type="region of interest" description="Disordered" evidence="1">
    <location>
        <begin position="1"/>
        <end position="25"/>
    </location>
</feature>
<organism evidence="2">
    <name type="scientific">Anguilla anguilla</name>
    <name type="common">European freshwater eel</name>
    <name type="synonym">Muraena anguilla</name>
    <dbReference type="NCBI Taxonomy" id="7936"/>
    <lineage>
        <taxon>Eukaryota</taxon>
        <taxon>Metazoa</taxon>
        <taxon>Chordata</taxon>
        <taxon>Craniata</taxon>
        <taxon>Vertebrata</taxon>
        <taxon>Euteleostomi</taxon>
        <taxon>Actinopterygii</taxon>
        <taxon>Neopterygii</taxon>
        <taxon>Teleostei</taxon>
        <taxon>Anguilliformes</taxon>
        <taxon>Anguillidae</taxon>
        <taxon>Anguilla</taxon>
    </lineage>
</organism>
<accession>A0A0E9TXA5</accession>
<proteinExistence type="predicted"/>
<dbReference type="EMBL" id="GBXM01050475">
    <property type="protein sequence ID" value="JAH58102.1"/>
    <property type="molecule type" value="Transcribed_RNA"/>
</dbReference>
<evidence type="ECO:0000256" key="1">
    <source>
        <dbReference type="SAM" id="MobiDB-lite"/>
    </source>
</evidence>
<evidence type="ECO:0000313" key="2">
    <source>
        <dbReference type="EMBL" id="JAH58102.1"/>
    </source>
</evidence>
<reference evidence="2" key="2">
    <citation type="journal article" date="2015" name="Fish Shellfish Immunol.">
        <title>Early steps in the European eel (Anguilla anguilla)-Vibrio vulnificus interaction in the gills: Role of the RtxA13 toxin.</title>
        <authorList>
            <person name="Callol A."/>
            <person name="Pajuelo D."/>
            <person name="Ebbesson L."/>
            <person name="Teles M."/>
            <person name="MacKenzie S."/>
            <person name="Amaro C."/>
        </authorList>
    </citation>
    <scope>NUCLEOTIDE SEQUENCE</scope>
</reference>
<name>A0A0E9TXA5_ANGAN</name>
<protein>
    <submittedName>
        <fullName evidence="2">Uncharacterized protein</fullName>
    </submittedName>
</protein>
<reference evidence="2" key="1">
    <citation type="submission" date="2014-11" db="EMBL/GenBank/DDBJ databases">
        <authorList>
            <person name="Amaro Gonzalez C."/>
        </authorList>
    </citation>
    <scope>NUCLEOTIDE SEQUENCE</scope>
</reference>
<dbReference type="AlphaFoldDB" id="A0A0E9TXA5"/>
<sequence length="25" mass="2703">MQLSGLAFEDSTLGDESKNKVVCCQ</sequence>